<dbReference type="PANTHER" id="PTHR12683">
    <property type="entry name" value="CDK-ACTIVATING KINASE ASSEMBLY FACTOR MAT1"/>
    <property type="match status" value="1"/>
</dbReference>
<keyword evidence="2" id="KW-0479">Metal-binding</keyword>
<keyword evidence="11" id="KW-1185">Reference proteome</keyword>
<proteinExistence type="predicted"/>
<dbReference type="InterPro" id="IPR013083">
    <property type="entry name" value="Znf_RING/FYVE/PHD"/>
</dbReference>
<evidence type="ECO:0000256" key="4">
    <source>
        <dbReference type="ARBA" id="ARBA00022833"/>
    </source>
</evidence>
<keyword evidence="5" id="KW-0539">Nucleus</keyword>
<keyword evidence="3" id="KW-0863">Zinc-finger</keyword>
<evidence type="ECO:0000256" key="6">
    <source>
        <dbReference type="SAM" id="Coils"/>
    </source>
</evidence>
<dbReference type="InterPro" id="IPR004575">
    <property type="entry name" value="MAT1/Tfb3"/>
</dbReference>
<dbReference type="InterPro" id="IPR015877">
    <property type="entry name" value="MAT1_centre"/>
</dbReference>
<dbReference type="PROSITE" id="PS00518">
    <property type="entry name" value="ZF_RING_1"/>
    <property type="match status" value="1"/>
</dbReference>
<gene>
    <name evidence="10" type="ORF">PR048_026426</name>
</gene>
<dbReference type="NCBIfam" id="TIGR00570">
    <property type="entry name" value="cdk7"/>
    <property type="match status" value="1"/>
</dbReference>
<accession>A0ABQ9GLC3</accession>
<evidence type="ECO:0008006" key="12">
    <source>
        <dbReference type="Google" id="ProtNLM"/>
    </source>
</evidence>
<dbReference type="EMBL" id="JARBHB010000011">
    <property type="protein sequence ID" value="KAJ8872810.1"/>
    <property type="molecule type" value="Genomic_DNA"/>
</dbReference>
<comment type="subcellular location">
    <subcellularLocation>
        <location evidence="1">Nucleus</location>
    </subcellularLocation>
</comment>
<reference evidence="10 11" key="1">
    <citation type="submission" date="2023-02" db="EMBL/GenBank/DDBJ databases">
        <title>LHISI_Scaffold_Assembly.</title>
        <authorList>
            <person name="Stuart O.P."/>
            <person name="Cleave R."/>
            <person name="Magrath M.J.L."/>
            <person name="Mikheyev A.S."/>
        </authorList>
    </citation>
    <scope>NUCLEOTIDE SEQUENCE [LARGE SCALE GENOMIC DNA]</scope>
    <source>
        <strain evidence="10">Daus_M_001</strain>
        <tissue evidence="10">Leg muscle</tissue>
    </source>
</reference>
<feature type="domain" description="MAT1 C-terminal CAK anchor" evidence="9">
    <location>
        <begin position="436"/>
        <end position="486"/>
    </location>
</feature>
<evidence type="ECO:0000259" key="8">
    <source>
        <dbReference type="Pfam" id="PF17121"/>
    </source>
</evidence>
<dbReference type="InterPro" id="IPR057657">
    <property type="entry name" value="MAT1_CAK-anch"/>
</dbReference>
<evidence type="ECO:0000259" key="9">
    <source>
        <dbReference type="Pfam" id="PF25811"/>
    </source>
</evidence>
<evidence type="ECO:0000259" key="7">
    <source>
        <dbReference type="Pfam" id="PF06391"/>
    </source>
</evidence>
<evidence type="ECO:0000256" key="2">
    <source>
        <dbReference type="ARBA" id="ARBA00022723"/>
    </source>
</evidence>
<evidence type="ECO:0000313" key="11">
    <source>
        <dbReference type="Proteomes" id="UP001159363"/>
    </source>
</evidence>
<comment type="caution">
    <text evidence="10">The sequence shown here is derived from an EMBL/GenBank/DDBJ whole genome shotgun (WGS) entry which is preliminary data.</text>
</comment>
<protein>
    <recommendedName>
        <fullName evidence="12">CDK-activating kinase assembly factor MAT1</fullName>
    </recommendedName>
</protein>
<organism evidence="10 11">
    <name type="scientific">Dryococelus australis</name>
    <dbReference type="NCBI Taxonomy" id="614101"/>
    <lineage>
        <taxon>Eukaryota</taxon>
        <taxon>Metazoa</taxon>
        <taxon>Ecdysozoa</taxon>
        <taxon>Arthropoda</taxon>
        <taxon>Hexapoda</taxon>
        <taxon>Insecta</taxon>
        <taxon>Pterygota</taxon>
        <taxon>Neoptera</taxon>
        <taxon>Polyneoptera</taxon>
        <taxon>Phasmatodea</taxon>
        <taxon>Verophasmatodea</taxon>
        <taxon>Anareolatae</taxon>
        <taxon>Phasmatidae</taxon>
        <taxon>Eurycanthinae</taxon>
        <taxon>Dryococelus</taxon>
    </lineage>
</organism>
<dbReference type="Pfam" id="PF25811">
    <property type="entry name" value="CAK-anch_MAT1"/>
    <property type="match status" value="1"/>
</dbReference>
<keyword evidence="4" id="KW-0862">Zinc</keyword>
<name>A0ABQ9GLC3_9NEOP</name>
<sequence length="496" mass="57109">MDDQVCPRCKTTKYRNPALKLMVNVCGHALCDSCVDLLFLKGEEYFFEVLCKLFPMPRTCSGIERLADWPAGSRHMTHCAGRCTSSMGALIKGIWDVATTCYREVKGVTGVKGYRKWTLWFTSYKLCCTFGLLVREWTNLHKLHAGEVEVLVRPGRELADLCGLRARADEGEVRCVWSSTIMKREIPEKTHQPAVPSGTISLCKNRGLIYLECYLKFILFPGSGACPECRIPLRRNNFRVQLFEDSMVEKEVDIRKRVLRDFNKKEDDFRTLREFNDYLEEVETIIFNLVHSIDVVATNKKIEQYKKDNREIILKNKTKLGREEMELDDLLEEEKFQEKKRKQENINEELEVKKIKMRKKEELIDELMFSNADAKNILENFVQQVEAVKEEKKPVVKVSQFSSGIKFNSQSQNFMPVAKVEEGEPFVYEETELEVDGPLPPSLDAVESRGFTGNIRAESEQERAGGFRSNIACLRVLQEALMGLYHVSHRTELPAS</sequence>
<feature type="domain" description="MAT1 centre" evidence="7">
    <location>
        <begin position="233"/>
        <end position="429"/>
    </location>
</feature>
<evidence type="ECO:0000256" key="3">
    <source>
        <dbReference type="ARBA" id="ARBA00022771"/>
    </source>
</evidence>
<evidence type="ECO:0000313" key="10">
    <source>
        <dbReference type="EMBL" id="KAJ8872810.1"/>
    </source>
</evidence>
<dbReference type="Pfam" id="PF17121">
    <property type="entry name" value="zf-C3HC4_5"/>
    <property type="match status" value="1"/>
</dbReference>
<evidence type="ECO:0000256" key="1">
    <source>
        <dbReference type="ARBA" id="ARBA00004123"/>
    </source>
</evidence>
<dbReference type="Proteomes" id="UP001159363">
    <property type="component" value="Chromosome 10"/>
</dbReference>
<dbReference type="Pfam" id="PF06391">
    <property type="entry name" value="MAT1"/>
    <property type="match status" value="1"/>
</dbReference>
<evidence type="ECO:0000256" key="5">
    <source>
        <dbReference type="ARBA" id="ARBA00023242"/>
    </source>
</evidence>
<dbReference type="Gene3D" id="3.30.40.10">
    <property type="entry name" value="Zinc/RING finger domain, C3HC4 (zinc finger)"/>
    <property type="match status" value="1"/>
</dbReference>
<dbReference type="InterPro" id="IPR017907">
    <property type="entry name" value="Znf_RING_CS"/>
</dbReference>
<keyword evidence="6" id="KW-0175">Coiled coil</keyword>
<feature type="domain" description="RING-type" evidence="8">
    <location>
        <begin position="3"/>
        <end position="43"/>
    </location>
</feature>
<dbReference type="PANTHER" id="PTHR12683:SF13">
    <property type="entry name" value="CDK-ACTIVATING KINASE ASSEMBLY FACTOR MAT1"/>
    <property type="match status" value="1"/>
</dbReference>
<dbReference type="InterPro" id="IPR001841">
    <property type="entry name" value="Znf_RING"/>
</dbReference>
<feature type="coiled-coil region" evidence="6">
    <location>
        <begin position="320"/>
        <end position="391"/>
    </location>
</feature>